<dbReference type="PANTHER" id="PTHR16305:SF35">
    <property type="entry name" value="TRANSCRIPTIONAL ACTIVATOR DOMAIN"/>
    <property type="match status" value="1"/>
</dbReference>
<evidence type="ECO:0000313" key="5">
    <source>
        <dbReference type="Proteomes" id="UP001428817"/>
    </source>
</evidence>
<organism evidence="4 5">
    <name type="scientific">Pseudonocardia eucalypti</name>
    <dbReference type="NCBI Taxonomy" id="648755"/>
    <lineage>
        <taxon>Bacteria</taxon>
        <taxon>Bacillati</taxon>
        <taxon>Actinomycetota</taxon>
        <taxon>Actinomycetes</taxon>
        <taxon>Pseudonocardiales</taxon>
        <taxon>Pseudonocardiaceae</taxon>
        <taxon>Pseudonocardia</taxon>
    </lineage>
</organism>
<dbReference type="InterPro" id="IPR041664">
    <property type="entry name" value="AAA_16"/>
</dbReference>
<dbReference type="InterPro" id="IPR036388">
    <property type="entry name" value="WH-like_DNA-bd_sf"/>
</dbReference>
<keyword evidence="5" id="KW-1185">Reference proteome</keyword>
<dbReference type="PANTHER" id="PTHR16305">
    <property type="entry name" value="TESTICULAR SOLUBLE ADENYLYL CYCLASE"/>
    <property type="match status" value="1"/>
</dbReference>
<dbReference type="SUPFAM" id="SSF52540">
    <property type="entry name" value="P-loop containing nucleoside triphosphate hydrolases"/>
    <property type="match status" value="1"/>
</dbReference>
<comment type="caution">
    <text evidence="4">The sequence shown here is derived from an EMBL/GenBank/DDBJ whole genome shotgun (WGS) entry which is preliminary data.</text>
</comment>
<sequence length="917" mass="97504">MSDTPPPRGRDAELTTIHDALAALGPAGGAAIVVDGPPGIGKSRLLAEAEARARSTGIRVLRGDAFGGHRSVPYAPLLAATLDAEPPVVEPGSPWPPGVAAHPRFRLVHELRAGLARAARRSPLLVALDDLHEADDATLSVLPSLVTGLARLPILWMVGLRARPEHAAARELLTRLERAGAVRLRLGALDADAVAGIVTEVAGGDATPELFRLARHAQGYPSLLVELLRGWREEDGPTGEALPRRLAAAMRERLDRLSPDTRELVCVAAVLPERFTAAQLARMLRRPASSLLGAFEEALRADVLVEDGDRLRFRHDLVRAATHAGLPESVRRALLKEAVAVLWETGAPPAELADQLAASAEPGDRQAVTTLRKAARTLAGSDPAAAAELIVKAIELSTFDDPERGSLIADGVELLHRASRAEQARDLADTALGGLLPHRQEAQVRLSLSTMSVRSTAERARENRRALELPGVDRLTRARHQGWLAYNLAMSGDTGAAEVAVNTALAEEIRDPQARTLATVARCCLLGARGEWSGALAELERLLVDARGKPREPYLAVPEFHHANLLAVVGRLDDARRAVGTGLARARQERGSRSLAFWHQLAGLVNLAAGNLAAARSEAEAENSPFGAEPPASGSFTGTVRMLTLAQVGTHTGDRRLVGEIARAARDAHRHTSGSARTLAARVLAAEALRAGEPAEAERWLADDPVLGAGPMLPLDLDQLRMLANVAIACPRSSLTERIGAAVRVLERADPGAPVIAAVAVHLRGLLEREPPLLVDAADRLRDTSRPLLFAAAAEDAGAALAAARRGAAAVDLLNQAFDTYRHCGAEASARQVGRVLRGLGAERRAGPRDRPLQGLSSLTESELRVVRLVARGATNRAVADQMVISPHTVSTHLRRAFAKLDVHSRTQLAHLLHAAE</sequence>
<evidence type="ECO:0000259" key="3">
    <source>
        <dbReference type="PROSITE" id="PS50043"/>
    </source>
</evidence>
<dbReference type="SUPFAM" id="SSF46894">
    <property type="entry name" value="C-terminal effector domain of the bipartite response regulators"/>
    <property type="match status" value="1"/>
</dbReference>
<evidence type="ECO:0000256" key="2">
    <source>
        <dbReference type="ARBA" id="ARBA00022840"/>
    </source>
</evidence>
<protein>
    <submittedName>
        <fullName evidence="4">LuxR family transcriptional regulator</fullName>
    </submittedName>
</protein>
<keyword evidence="1" id="KW-0547">Nucleotide-binding</keyword>
<dbReference type="Pfam" id="PF00196">
    <property type="entry name" value="GerE"/>
    <property type="match status" value="1"/>
</dbReference>
<keyword evidence="2" id="KW-0067">ATP-binding</keyword>
<name>A0ABP9RB40_9PSEU</name>
<evidence type="ECO:0000313" key="4">
    <source>
        <dbReference type="EMBL" id="GAA5174378.1"/>
    </source>
</evidence>
<gene>
    <name evidence="4" type="ORF">GCM10023321_78070</name>
</gene>
<accession>A0ABP9RB40</accession>
<dbReference type="RefSeq" id="WP_185062066.1">
    <property type="nucleotide sequence ID" value="NZ_BAABJP010000062.1"/>
</dbReference>
<dbReference type="Pfam" id="PF13191">
    <property type="entry name" value="AAA_16"/>
    <property type="match status" value="1"/>
</dbReference>
<dbReference type="SMART" id="SM00421">
    <property type="entry name" value="HTH_LUXR"/>
    <property type="match status" value="1"/>
</dbReference>
<proteinExistence type="predicted"/>
<dbReference type="CDD" id="cd06170">
    <property type="entry name" value="LuxR_C_like"/>
    <property type="match status" value="1"/>
</dbReference>
<dbReference type="InterPro" id="IPR000792">
    <property type="entry name" value="Tscrpt_reg_LuxR_C"/>
</dbReference>
<evidence type="ECO:0000256" key="1">
    <source>
        <dbReference type="ARBA" id="ARBA00022741"/>
    </source>
</evidence>
<dbReference type="EMBL" id="BAABJP010000062">
    <property type="protein sequence ID" value="GAA5174378.1"/>
    <property type="molecule type" value="Genomic_DNA"/>
</dbReference>
<dbReference type="PROSITE" id="PS00622">
    <property type="entry name" value="HTH_LUXR_1"/>
    <property type="match status" value="1"/>
</dbReference>
<dbReference type="Proteomes" id="UP001428817">
    <property type="component" value="Unassembled WGS sequence"/>
</dbReference>
<dbReference type="InterPro" id="IPR016032">
    <property type="entry name" value="Sig_transdc_resp-reg_C-effctor"/>
</dbReference>
<dbReference type="Gene3D" id="1.10.10.10">
    <property type="entry name" value="Winged helix-like DNA-binding domain superfamily/Winged helix DNA-binding domain"/>
    <property type="match status" value="1"/>
</dbReference>
<dbReference type="InterPro" id="IPR027417">
    <property type="entry name" value="P-loop_NTPase"/>
</dbReference>
<feature type="domain" description="HTH luxR-type" evidence="3">
    <location>
        <begin position="852"/>
        <end position="917"/>
    </location>
</feature>
<dbReference type="PROSITE" id="PS50043">
    <property type="entry name" value="HTH_LUXR_2"/>
    <property type="match status" value="1"/>
</dbReference>
<dbReference type="PRINTS" id="PR00038">
    <property type="entry name" value="HTHLUXR"/>
</dbReference>
<reference evidence="5" key="1">
    <citation type="journal article" date="2019" name="Int. J. Syst. Evol. Microbiol.">
        <title>The Global Catalogue of Microorganisms (GCM) 10K type strain sequencing project: providing services to taxonomists for standard genome sequencing and annotation.</title>
        <authorList>
            <consortium name="The Broad Institute Genomics Platform"/>
            <consortium name="The Broad Institute Genome Sequencing Center for Infectious Disease"/>
            <person name="Wu L."/>
            <person name="Ma J."/>
        </authorList>
    </citation>
    <scope>NUCLEOTIDE SEQUENCE [LARGE SCALE GENOMIC DNA]</scope>
    <source>
        <strain evidence="5">JCM 18303</strain>
    </source>
</reference>